<evidence type="ECO:0000256" key="9">
    <source>
        <dbReference type="ARBA" id="ARBA00023136"/>
    </source>
</evidence>
<comment type="similarity">
    <text evidence="2">Belongs to the glycosyltransferase 31 family.</text>
</comment>
<keyword evidence="7" id="KW-1133">Transmembrane helix</keyword>
<evidence type="ECO:0000256" key="2">
    <source>
        <dbReference type="ARBA" id="ARBA00008661"/>
    </source>
</evidence>
<dbReference type="PANTHER" id="PTHR11214:SF334">
    <property type="entry name" value="HEXOSYLTRANSFERASE"/>
    <property type="match status" value="1"/>
</dbReference>
<dbReference type="EMBL" id="LRGB01003032">
    <property type="protein sequence ID" value="KZS04894.1"/>
    <property type="molecule type" value="Genomic_DNA"/>
</dbReference>
<dbReference type="InterPro" id="IPR002659">
    <property type="entry name" value="Glyco_trans_31"/>
</dbReference>
<keyword evidence="5" id="KW-0812">Transmembrane</keyword>
<evidence type="ECO:0000256" key="1">
    <source>
        <dbReference type="ARBA" id="ARBA00004323"/>
    </source>
</evidence>
<sequence>MRLVIIVTLLTTVNSEKGTENDVATDFNSEKSTNCMSYRYIPCHKSVNRTTFLEDEQTGKLLKPLANESVSLCVSYRYIRCRKGWQSYTVILEDEEERLRRENANYIEKFKTCENEKSNYTSQAEAASNGTQALIEQVKLCETAKEELLKKLNASEQNQLFLTRKFTEAKKRNLTIESDPLSKIINNERKLLYSYIAPSLLNKPYPGVERFTRYEGARTGRLPLMNVERLIPEFGQVINDVTSFNYPLTIPPCEDVEPNTRSVFIAVNSIADYVNERNEIRQTWPKNVKVVQNTGLLGMIRYGFFVGLPESNATQAQIEKESETYGDMIQVDVSDSYIDAMKMAGLLNWLNNNCANVDFVFKMNDYMFVDVRNLAQFVRSNFKSVNTLYGDQSPLVQPRRNGKWAQTATEWPWNTYPRHVFRHAFFMHGTSILPLLAAFQTTPTIPLYYVYLTGMCTEKGGVTTKFSSGNSSIPLSGMAFQLGIAPTCKQTQQIAWATHNSTDVHGDKINTHHEVEEYYKNFYQCKVVDSRGTLRKIDPNDPVKFFFD</sequence>
<evidence type="ECO:0000256" key="5">
    <source>
        <dbReference type="ARBA" id="ARBA00022692"/>
    </source>
</evidence>
<feature type="signal peptide" evidence="11">
    <location>
        <begin position="1"/>
        <end position="15"/>
    </location>
</feature>
<dbReference type="GO" id="GO:0016758">
    <property type="term" value="F:hexosyltransferase activity"/>
    <property type="evidence" value="ECO:0007669"/>
    <property type="project" value="InterPro"/>
</dbReference>
<accession>A0A164MBE4</accession>
<keyword evidence="6" id="KW-0735">Signal-anchor</keyword>
<evidence type="ECO:0008006" key="14">
    <source>
        <dbReference type="Google" id="ProtNLM"/>
    </source>
</evidence>
<comment type="caution">
    <text evidence="12">The sequence shown here is derived from an EMBL/GenBank/DDBJ whole genome shotgun (WGS) entry which is preliminary data.</text>
</comment>
<dbReference type="STRING" id="35525.A0A164MBE4"/>
<evidence type="ECO:0000313" key="13">
    <source>
        <dbReference type="Proteomes" id="UP000076858"/>
    </source>
</evidence>
<evidence type="ECO:0000256" key="6">
    <source>
        <dbReference type="ARBA" id="ARBA00022968"/>
    </source>
</evidence>
<evidence type="ECO:0000256" key="11">
    <source>
        <dbReference type="SAM" id="SignalP"/>
    </source>
</evidence>
<keyword evidence="13" id="KW-1185">Reference proteome</keyword>
<gene>
    <name evidence="12" type="ORF">APZ42_032073</name>
</gene>
<dbReference type="AlphaFoldDB" id="A0A164MBE4"/>
<keyword evidence="3" id="KW-0328">Glycosyltransferase</keyword>
<evidence type="ECO:0000313" key="12">
    <source>
        <dbReference type="EMBL" id="KZS04894.1"/>
    </source>
</evidence>
<protein>
    <recommendedName>
        <fullName evidence="14">Hexosyltransferase</fullName>
    </recommendedName>
</protein>
<keyword evidence="8" id="KW-0333">Golgi apparatus</keyword>
<keyword evidence="4" id="KW-0808">Transferase</keyword>
<keyword evidence="11" id="KW-0732">Signal</keyword>
<keyword evidence="9" id="KW-0472">Membrane</keyword>
<dbReference type="PANTHER" id="PTHR11214">
    <property type="entry name" value="BETA-1,3-N-ACETYLGLUCOSAMINYLTRANSFERASE"/>
    <property type="match status" value="1"/>
</dbReference>
<dbReference type="GO" id="GO:0000139">
    <property type="term" value="C:Golgi membrane"/>
    <property type="evidence" value="ECO:0007669"/>
    <property type="project" value="UniProtKB-SubCell"/>
</dbReference>
<dbReference type="OrthoDB" id="10487538at2759"/>
<name>A0A164MBE4_9CRUS</name>
<organism evidence="12 13">
    <name type="scientific">Daphnia magna</name>
    <dbReference type="NCBI Taxonomy" id="35525"/>
    <lineage>
        <taxon>Eukaryota</taxon>
        <taxon>Metazoa</taxon>
        <taxon>Ecdysozoa</taxon>
        <taxon>Arthropoda</taxon>
        <taxon>Crustacea</taxon>
        <taxon>Branchiopoda</taxon>
        <taxon>Diplostraca</taxon>
        <taxon>Cladocera</taxon>
        <taxon>Anomopoda</taxon>
        <taxon>Daphniidae</taxon>
        <taxon>Daphnia</taxon>
    </lineage>
</organism>
<dbReference type="Gene3D" id="3.90.550.50">
    <property type="match status" value="1"/>
</dbReference>
<comment type="subcellular location">
    <subcellularLocation>
        <location evidence="1">Golgi apparatus membrane</location>
        <topology evidence="1">Single-pass type II membrane protein</topology>
    </subcellularLocation>
</comment>
<dbReference type="Pfam" id="PF01762">
    <property type="entry name" value="Galactosyl_T"/>
    <property type="match status" value="1"/>
</dbReference>
<evidence type="ECO:0000256" key="4">
    <source>
        <dbReference type="ARBA" id="ARBA00022679"/>
    </source>
</evidence>
<evidence type="ECO:0000256" key="7">
    <source>
        <dbReference type="ARBA" id="ARBA00022989"/>
    </source>
</evidence>
<dbReference type="GO" id="GO:0006493">
    <property type="term" value="P:protein O-linked glycosylation"/>
    <property type="evidence" value="ECO:0007669"/>
    <property type="project" value="TreeGrafter"/>
</dbReference>
<evidence type="ECO:0000256" key="10">
    <source>
        <dbReference type="SAM" id="Coils"/>
    </source>
</evidence>
<feature type="chain" id="PRO_5012294571" description="Hexosyltransferase" evidence="11">
    <location>
        <begin position="16"/>
        <end position="548"/>
    </location>
</feature>
<proteinExistence type="inferred from homology"/>
<evidence type="ECO:0000256" key="3">
    <source>
        <dbReference type="ARBA" id="ARBA00022676"/>
    </source>
</evidence>
<dbReference type="Proteomes" id="UP000076858">
    <property type="component" value="Unassembled WGS sequence"/>
</dbReference>
<feature type="coiled-coil region" evidence="10">
    <location>
        <begin position="89"/>
        <end position="158"/>
    </location>
</feature>
<reference evidence="12 13" key="1">
    <citation type="submission" date="2016-03" db="EMBL/GenBank/DDBJ databases">
        <title>EvidentialGene: Evidence-directed Construction of Genes on Genomes.</title>
        <authorList>
            <person name="Gilbert D.G."/>
            <person name="Choi J.-H."/>
            <person name="Mockaitis K."/>
            <person name="Colbourne J."/>
            <person name="Pfrender M."/>
        </authorList>
    </citation>
    <scope>NUCLEOTIDE SEQUENCE [LARGE SCALE GENOMIC DNA]</scope>
    <source>
        <strain evidence="12 13">Xinb3</strain>
        <tissue evidence="12">Complete organism</tissue>
    </source>
</reference>
<evidence type="ECO:0000256" key="8">
    <source>
        <dbReference type="ARBA" id="ARBA00023034"/>
    </source>
</evidence>
<keyword evidence="10" id="KW-0175">Coiled coil</keyword>